<dbReference type="InterPro" id="IPR036286">
    <property type="entry name" value="LexA/Signal_pep-like_sf"/>
</dbReference>
<evidence type="ECO:0000313" key="8">
    <source>
        <dbReference type="EMBL" id="XCM84423.1"/>
    </source>
</evidence>
<sequence length="194" mass="20262">MTGTTSAALAGATAVALAAAATLTARLLRRRLFLVTVRGLSMFPTLAPGDRMLAVGPGRRPPRTGDIVVAPAPRTVGWAGQRAARTDDRDAHRVIKRVAAVGGDRVPERLRSFSGLRDRESVPEGTVLLLGDGRHSEDSRHWGFCPQHLLVGRVLLRVARGPAAAPGGHTGGQPPAPGPPVPIPAPDGTRTDGR</sequence>
<proteinExistence type="inferred from homology"/>
<dbReference type="GO" id="GO:0004252">
    <property type="term" value="F:serine-type endopeptidase activity"/>
    <property type="evidence" value="ECO:0007669"/>
    <property type="project" value="InterPro"/>
</dbReference>
<geneLocation type="plasmid" evidence="8">
    <name>punmamed1</name>
</geneLocation>
<feature type="compositionally biased region" description="Pro residues" evidence="6">
    <location>
        <begin position="174"/>
        <end position="185"/>
    </location>
</feature>
<dbReference type="InterPro" id="IPR000223">
    <property type="entry name" value="Pept_S26A_signal_pept_1"/>
</dbReference>
<feature type="active site" evidence="5">
    <location>
        <position position="41"/>
    </location>
</feature>
<evidence type="ECO:0000259" key="7">
    <source>
        <dbReference type="Pfam" id="PF10502"/>
    </source>
</evidence>
<dbReference type="KEGG" id="kcm:ABWK59_36455"/>
<feature type="domain" description="Peptidase S26" evidence="7">
    <location>
        <begin position="19"/>
        <end position="106"/>
    </location>
</feature>
<feature type="region of interest" description="Disordered" evidence="6">
    <location>
        <begin position="162"/>
        <end position="194"/>
    </location>
</feature>
<feature type="domain" description="Peptidase S26" evidence="7">
    <location>
        <begin position="112"/>
        <end position="158"/>
    </location>
</feature>
<evidence type="ECO:0000256" key="2">
    <source>
        <dbReference type="ARBA" id="ARBA00009370"/>
    </source>
</evidence>
<accession>A0AAU8KAZ1</accession>
<name>A0AAU8KAZ1_9ACTN</name>
<gene>
    <name evidence="8" type="ORF">ABWK59_36455</name>
</gene>
<dbReference type="EMBL" id="CP159873">
    <property type="protein sequence ID" value="XCM84423.1"/>
    <property type="molecule type" value="Genomic_DNA"/>
</dbReference>
<feature type="active site" evidence="5">
    <location>
        <position position="96"/>
    </location>
</feature>
<evidence type="ECO:0000256" key="4">
    <source>
        <dbReference type="ARBA" id="ARBA00022801"/>
    </source>
</evidence>
<dbReference type="AlphaFoldDB" id="A0AAU8KAZ1"/>
<comment type="subcellular location">
    <subcellularLocation>
        <location evidence="1">Cell membrane</location>
        <topology evidence="1">Single-pass type II membrane protein</topology>
    </subcellularLocation>
</comment>
<dbReference type="GO" id="GO:0005886">
    <property type="term" value="C:plasma membrane"/>
    <property type="evidence" value="ECO:0007669"/>
    <property type="project" value="UniProtKB-SubCell"/>
</dbReference>
<dbReference type="InterPro" id="IPR019756">
    <property type="entry name" value="Pept_S26A_signal_pept_1_Ser-AS"/>
</dbReference>
<protein>
    <submittedName>
        <fullName evidence="8">S26 family signal peptidase</fullName>
    </submittedName>
</protein>
<dbReference type="GO" id="GO:0010027">
    <property type="term" value="P:thylakoid membrane organization"/>
    <property type="evidence" value="ECO:0007669"/>
    <property type="project" value="TreeGrafter"/>
</dbReference>
<evidence type="ECO:0000256" key="5">
    <source>
        <dbReference type="PIRSR" id="PIRSR600223-1"/>
    </source>
</evidence>
<dbReference type="InterPro" id="IPR019533">
    <property type="entry name" value="Peptidase_S26"/>
</dbReference>
<dbReference type="PROSITE" id="PS00501">
    <property type="entry name" value="SPASE_I_1"/>
    <property type="match status" value="1"/>
</dbReference>
<dbReference type="RefSeq" id="WP_354645358.1">
    <property type="nucleotide sequence ID" value="NZ_CP159873.1"/>
</dbReference>
<organism evidence="8">
    <name type="scientific">Kitasatospora camelliae</name>
    <dbReference type="NCBI Taxonomy" id="3156397"/>
    <lineage>
        <taxon>Bacteria</taxon>
        <taxon>Bacillati</taxon>
        <taxon>Actinomycetota</taxon>
        <taxon>Actinomycetes</taxon>
        <taxon>Kitasatosporales</taxon>
        <taxon>Streptomycetaceae</taxon>
        <taxon>Kitasatospora</taxon>
    </lineage>
</organism>
<evidence type="ECO:0000256" key="3">
    <source>
        <dbReference type="ARBA" id="ARBA00022670"/>
    </source>
</evidence>
<keyword evidence="4" id="KW-0378">Hydrolase</keyword>
<reference evidence="8" key="1">
    <citation type="submission" date="2024-06" db="EMBL/GenBank/DDBJ databases">
        <title>The genome sequences of Kitasatospora sp. strain HUAS MG31.</title>
        <authorList>
            <person name="Mo P."/>
        </authorList>
    </citation>
    <scope>NUCLEOTIDE SEQUENCE</scope>
    <source>
        <strain evidence="8">HUAS MG31</strain>
        <plasmid evidence="8">punmamed1</plasmid>
    </source>
</reference>
<evidence type="ECO:0000256" key="6">
    <source>
        <dbReference type="SAM" id="MobiDB-lite"/>
    </source>
</evidence>
<dbReference type="SUPFAM" id="SSF51306">
    <property type="entry name" value="LexA/Signal peptidase"/>
    <property type="match status" value="1"/>
</dbReference>
<keyword evidence="8" id="KW-0614">Plasmid</keyword>
<dbReference type="PRINTS" id="PR00727">
    <property type="entry name" value="LEADERPTASE"/>
</dbReference>
<evidence type="ECO:0000256" key="1">
    <source>
        <dbReference type="ARBA" id="ARBA00004401"/>
    </source>
</evidence>
<dbReference type="Gene3D" id="2.10.109.10">
    <property type="entry name" value="Umud Fragment, subunit A"/>
    <property type="match status" value="1"/>
</dbReference>
<keyword evidence="3" id="KW-0645">Protease</keyword>
<comment type="similarity">
    <text evidence="2">Belongs to the peptidase S26 family.</text>
</comment>
<dbReference type="GO" id="GO:0006465">
    <property type="term" value="P:signal peptide processing"/>
    <property type="evidence" value="ECO:0007669"/>
    <property type="project" value="InterPro"/>
</dbReference>
<dbReference type="Pfam" id="PF10502">
    <property type="entry name" value="Peptidase_S26"/>
    <property type="match status" value="2"/>
</dbReference>
<dbReference type="PANTHER" id="PTHR43390">
    <property type="entry name" value="SIGNAL PEPTIDASE I"/>
    <property type="match status" value="1"/>
</dbReference>
<dbReference type="CDD" id="cd06530">
    <property type="entry name" value="S26_SPase_I"/>
    <property type="match status" value="1"/>
</dbReference>
<dbReference type="PANTHER" id="PTHR43390:SF1">
    <property type="entry name" value="CHLOROPLAST PROCESSING PEPTIDASE"/>
    <property type="match status" value="1"/>
</dbReference>